<dbReference type="InterPro" id="IPR027417">
    <property type="entry name" value="P-loop_NTPase"/>
</dbReference>
<dbReference type="Pfam" id="PF08463">
    <property type="entry name" value="EcoEI_R_C"/>
    <property type="match status" value="1"/>
</dbReference>
<dbReference type="PANTHER" id="PTHR47396:SF1">
    <property type="entry name" value="ATP-DEPENDENT HELICASE IRC3-RELATED"/>
    <property type="match status" value="1"/>
</dbReference>
<dbReference type="InterPro" id="IPR006935">
    <property type="entry name" value="Helicase/UvrB_N"/>
</dbReference>
<dbReference type="GO" id="GO:0005524">
    <property type="term" value="F:ATP binding"/>
    <property type="evidence" value="ECO:0007669"/>
    <property type="project" value="InterPro"/>
</dbReference>
<dbReference type="CDD" id="cd18032">
    <property type="entry name" value="DEXHc_RE_I_III_res"/>
    <property type="match status" value="1"/>
</dbReference>
<dbReference type="GO" id="GO:0003677">
    <property type="term" value="F:DNA binding"/>
    <property type="evidence" value="ECO:0007669"/>
    <property type="project" value="InterPro"/>
</dbReference>
<name>A0A2D2CY52_METT3</name>
<accession>A0A2D2CY52</accession>
<sequence>MSQFSFLQSEFPDVFAHASRAEALARSDSRGAAFYCRLALETAVEWLYRHDGTLRSPYESSLAALIAAPSFQTLAGRTLCVKARFVKDVGNAAAHGKPVSAAQATSALREFFDIAYWLARTYARGGKPAPDVAFSMEALPRLAQIERTTLAQLQEVERRFRATVEERKAVEAALAASEERRAAVEAEIAALRAEIAQVKAANEALPDAHDYRESETRDLFIDTLLREAGFDPKAPDVAEVEVRGMPNASGIGFVDYVLPGADGRPLALIEAKRTRKDPRDGQQQAKLYADRLEAQYGRRPVIFYTNGYEHWIWDDARHPPRPIQGFLKRDELELMLQRRETRKILAPENIDKQIVDRAYQQRAIRRVTEAFERDHARKALLVIATGAGKTRIVIALCDLLMRANWVKRVLFLADRTALVRQAANAFKEHLPGAATVNLLDDKTQEGRVYVSTYPTMMRLIDDAGAEGRRFGVGHFDLIVIDEAHRSVYRKYKAIFDYFDSLLVGLTATPKGEVDRDTYRLFDLQTGVPTDAYGLDEAVRDGFLAPPRAVSLTTDFLDSGIRYDALSEDDKEKWDALEWEEDGAVPGVVEAPAINKWLFNADTVDRVLEHLMEKGLKVADGDRLGKTIIFAKNRDHANFIAERFDAHYPNLAGQFARVIDHSISYAQTLIDDFSQAEKAPHIAVSIDMLDTGIDVKEIVNLVFFKPVRSKTKFWQMIGRGTRLCENLFGETQDKEFFYIFDWCRNFEFFDAHPDIAEGRAGESLGKRLFIARVELIGELDGAAPEPAGDYAQLPAAVLHAGEGGSEADRIAEVRAALVGDLRAEIAGMSLDNFLVRPHRRAIEKFSSDAAWRRLDADARNELIEHVAGLPSAVGDDDLAAKQFDLLLFRTELALLRVEPAFVRLSGRIRALASLLEGLANVPRVAAEIALIEEVQTNAFWQDVTLPMLESLRRRLRALVKLIEREKRPIVYSDFEDRSGGGAEVELRGLPVGTDMDAFRRKARVFLRPHENHIAVLKLKRAEPLTATDLSELERIFKESGADDASLGLIQSEGGLARFVRSLVGLDREAAKKLFSDFEDGRTLTADQHEFLNLVIDHLTERGAMDPALLYETPFTDFDSNGVEGVFETADVLRLVDILQRMDERNAA</sequence>
<dbReference type="GO" id="GO:0016787">
    <property type="term" value="F:hydrolase activity"/>
    <property type="evidence" value="ECO:0007669"/>
    <property type="project" value="InterPro"/>
</dbReference>
<feature type="coiled-coil region" evidence="1">
    <location>
        <begin position="153"/>
        <end position="201"/>
    </location>
</feature>
<keyword evidence="3" id="KW-0378">Hydrolase</keyword>
<keyword evidence="3" id="KW-0255">Endonuclease</keyword>
<proteinExistence type="predicted"/>
<dbReference type="RefSeq" id="WP_003611962.1">
    <property type="nucleotide sequence ID" value="NZ_ADVE02000001.1"/>
</dbReference>
<dbReference type="SMART" id="SM00487">
    <property type="entry name" value="DEXDc"/>
    <property type="match status" value="1"/>
</dbReference>
<dbReference type="AlphaFoldDB" id="A0A2D2CY52"/>
<evidence type="ECO:0000259" key="2">
    <source>
        <dbReference type="PROSITE" id="PS51192"/>
    </source>
</evidence>
<dbReference type="Proteomes" id="UP000230709">
    <property type="component" value="Chromosome"/>
</dbReference>
<dbReference type="InterPro" id="IPR001650">
    <property type="entry name" value="Helicase_C-like"/>
</dbReference>
<dbReference type="Pfam" id="PF00271">
    <property type="entry name" value="Helicase_C"/>
    <property type="match status" value="1"/>
</dbReference>
<dbReference type="Gene3D" id="3.40.50.300">
    <property type="entry name" value="P-loop containing nucleotide triphosphate hydrolases"/>
    <property type="match status" value="2"/>
</dbReference>
<keyword evidence="4" id="KW-1185">Reference proteome</keyword>
<dbReference type="PANTHER" id="PTHR47396">
    <property type="entry name" value="TYPE I RESTRICTION ENZYME ECOKI R PROTEIN"/>
    <property type="match status" value="1"/>
</dbReference>
<dbReference type="PROSITE" id="PS51192">
    <property type="entry name" value="HELICASE_ATP_BIND_1"/>
    <property type="match status" value="1"/>
</dbReference>
<dbReference type="Pfam" id="PF04851">
    <property type="entry name" value="ResIII"/>
    <property type="match status" value="1"/>
</dbReference>
<evidence type="ECO:0000313" key="3">
    <source>
        <dbReference type="EMBL" id="ATQ67680.1"/>
    </source>
</evidence>
<dbReference type="REBASE" id="223404">
    <property type="entry name" value="MtrOB3bORF7115P"/>
</dbReference>
<feature type="domain" description="Helicase ATP-binding" evidence="2">
    <location>
        <begin position="370"/>
        <end position="527"/>
    </location>
</feature>
<gene>
    <name evidence="3" type="ORF">CQW49_07095</name>
</gene>
<dbReference type="SUPFAM" id="SSF52540">
    <property type="entry name" value="P-loop containing nucleoside triphosphate hydrolases"/>
    <property type="match status" value="2"/>
</dbReference>
<keyword evidence="1" id="KW-0175">Coiled coil</keyword>
<dbReference type="Gene3D" id="3.90.1570.30">
    <property type="match status" value="1"/>
</dbReference>
<dbReference type="InterPro" id="IPR013670">
    <property type="entry name" value="EcoEI_R_C_dom"/>
</dbReference>
<evidence type="ECO:0000313" key="4">
    <source>
        <dbReference type="Proteomes" id="UP000230709"/>
    </source>
</evidence>
<evidence type="ECO:0000256" key="1">
    <source>
        <dbReference type="SAM" id="Coils"/>
    </source>
</evidence>
<organism evidence="3 4">
    <name type="scientific">Methylosinus trichosporium (strain ATCC 35070 / NCIMB 11131 / UNIQEM 75 / OB3b)</name>
    <dbReference type="NCBI Taxonomy" id="595536"/>
    <lineage>
        <taxon>Bacteria</taxon>
        <taxon>Pseudomonadati</taxon>
        <taxon>Pseudomonadota</taxon>
        <taxon>Alphaproteobacteria</taxon>
        <taxon>Hyphomicrobiales</taxon>
        <taxon>Methylocystaceae</taxon>
        <taxon>Methylosinus</taxon>
    </lineage>
</organism>
<dbReference type="KEGG" id="mtw:CQW49_07095"/>
<dbReference type="InterPro" id="IPR050742">
    <property type="entry name" value="Helicase_Restrict-Modif_Enz"/>
</dbReference>
<dbReference type="GO" id="GO:0006304">
    <property type="term" value="P:DNA modification"/>
    <property type="evidence" value="ECO:0007669"/>
    <property type="project" value="InterPro"/>
</dbReference>
<dbReference type="EMBL" id="CP023737">
    <property type="protein sequence ID" value="ATQ67680.1"/>
    <property type="molecule type" value="Genomic_DNA"/>
</dbReference>
<dbReference type="CDD" id="cd18799">
    <property type="entry name" value="SF2_C_EcoAI-like"/>
    <property type="match status" value="1"/>
</dbReference>
<dbReference type="InterPro" id="IPR014001">
    <property type="entry name" value="Helicase_ATP-bd"/>
</dbReference>
<protein>
    <submittedName>
        <fullName evidence="3">Restriction endonuclease subunit R</fullName>
    </submittedName>
</protein>
<dbReference type="GO" id="GO:0004519">
    <property type="term" value="F:endonuclease activity"/>
    <property type="evidence" value="ECO:0007669"/>
    <property type="project" value="UniProtKB-KW"/>
</dbReference>
<reference evidence="4" key="1">
    <citation type="submission" date="2017-10" db="EMBL/GenBank/DDBJ databases">
        <title>Completed PacBio SMRT sequence of Methylosinus trichosporium OB3b reveals presence of a third large plasmid.</title>
        <authorList>
            <person name="Charles T.C."/>
            <person name="Lynch M.D.J."/>
            <person name="Heil J.R."/>
            <person name="Cheng J."/>
        </authorList>
    </citation>
    <scope>NUCLEOTIDE SEQUENCE [LARGE SCALE GENOMIC DNA]</scope>
    <source>
        <strain evidence="4">OB3b</strain>
    </source>
</reference>
<dbReference type="STRING" id="595536.GCA_000178815_03739"/>
<dbReference type="GO" id="GO:0005829">
    <property type="term" value="C:cytosol"/>
    <property type="evidence" value="ECO:0007669"/>
    <property type="project" value="TreeGrafter"/>
</dbReference>
<keyword evidence="3" id="KW-0540">Nuclease</keyword>